<evidence type="ECO:0000256" key="1">
    <source>
        <dbReference type="SAM" id="Phobius"/>
    </source>
</evidence>
<feature type="transmembrane region" description="Helical" evidence="1">
    <location>
        <begin position="6"/>
        <end position="21"/>
    </location>
</feature>
<feature type="transmembrane region" description="Helical" evidence="1">
    <location>
        <begin position="33"/>
        <end position="50"/>
    </location>
</feature>
<gene>
    <name evidence="2" type="ORF">SBA1_90075</name>
</gene>
<dbReference type="Proteomes" id="UP000238701">
    <property type="component" value="Unassembled WGS sequence"/>
</dbReference>
<organism evidence="2 3">
    <name type="scientific">Candidatus Sulfotelmatobacter kueseliae</name>
    <dbReference type="NCBI Taxonomy" id="2042962"/>
    <lineage>
        <taxon>Bacteria</taxon>
        <taxon>Pseudomonadati</taxon>
        <taxon>Acidobacteriota</taxon>
        <taxon>Terriglobia</taxon>
        <taxon>Terriglobales</taxon>
        <taxon>Candidatus Korobacteraceae</taxon>
        <taxon>Candidatus Sulfotelmatobacter</taxon>
    </lineage>
</organism>
<proteinExistence type="predicted"/>
<keyword evidence="1" id="KW-1133">Transmembrane helix</keyword>
<keyword evidence="1" id="KW-0812">Transmembrane</keyword>
<dbReference type="AlphaFoldDB" id="A0A2U3LAU2"/>
<evidence type="ECO:0000313" key="2">
    <source>
        <dbReference type="EMBL" id="SPF48940.1"/>
    </source>
</evidence>
<dbReference type="EMBL" id="OMOD01000188">
    <property type="protein sequence ID" value="SPF48940.1"/>
    <property type="molecule type" value="Genomic_DNA"/>
</dbReference>
<evidence type="ECO:0000313" key="3">
    <source>
        <dbReference type="Proteomes" id="UP000238701"/>
    </source>
</evidence>
<reference evidence="3" key="1">
    <citation type="submission" date="2018-02" db="EMBL/GenBank/DDBJ databases">
        <authorList>
            <person name="Hausmann B."/>
        </authorList>
    </citation>
    <scope>NUCLEOTIDE SEQUENCE [LARGE SCALE GENOMIC DNA]</scope>
    <source>
        <strain evidence="3">Peat soil MAG SbA1</strain>
    </source>
</reference>
<protein>
    <submittedName>
        <fullName evidence="2">Uncharacterized protein</fullName>
    </submittedName>
</protein>
<keyword evidence="1" id="KW-0472">Membrane</keyword>
<name>A0A2U3LAU2_9BACT</name>
<accession>A0A2U3LAU2</accession>
<sequence length="57" mass="6351">MKTLKVSVVATIAGMLAWWLGITRRIWPAHPQLALLLLVVVIAIVLQVAWPKPDKHS</sequence>